<dbReference type="GO" id="GO:0008344">
    <property type="term" value="P:adult locomotory behavior"/>
    <property type="evidence" value="ECO:0007669"/>
    <property type="project" value="UniProtKB-ARBA"/>
</dbReference>
<keyword evidence="6" id="KW-0804">Transcription</keyword>
<dbReference type="InterPro" id="IPR001275">
    <property type="entry name" value="DM_DNA-bd"/>
</dbReference>
<evidence type="ECO:0000256" key="9">
    <source>
        <dbReference type="SAM" id="MobiDB-lite"/>
    </source>
</evidence>
<dbReference type="PANTHER" id="PTHR12322:SF118">
    <property type="entry name" value="DM DOMAIN-CONTAINING PROTEIN"/>
    <property type="match status" value="1"/>
</dbReference>
<evidence type="ECO:0000313" key="12">
    <source>
        <dbReference type="Proteomes" id="UP000585614"/>
    </source>
</evidence>
<feature type="domain" description="DM" evidence="10">
    <location>
        <begin position="42"/>
        <end position="89"/>
    </location>
</feature>
<evidence type="ECO:0000256" key="3">
    <source>
        <dbReference type="ARBA" id="ARBA00022833"/>
    </source>
</evidence>
<dbReference type="PROSITE" id="PS50809">
    <property type="entry name" value="DM_2"/>
    <property type="match status" value="1"/>
</dbReference>
<dbReference type="GO" id="GO:0046872">
    <property type="term" value="F:metal ion binding"/>
    <property type="evidence" value="ECO:0007669"/>
    <property type="project" value="UniProtKB-KW"/>
</dbReference>
<feature type="region of interest" description="Disordered" evidence="9">
    <location>
        <begin position="1"/>
        <end position="30"/>
    </location>
</feature>
<dbReference type="SUPFAM" id="SSF82927">
    <property type="entry name" value="Cysteine-rich DNA binding domain, (DM domain)"/>
    <property type="match status" value="1"/>
</dbReference>
<dbReference type="GO" id="GO:0006355">
    <property type="term" value="P:regulation of DNA-templated transcription"/>
    <property type="evidence" value="ECO:0007669"/>
    <property type="project" value="InterPro"/>
</dbReference>
<protein>
    <recommendedName>
        <fullName evidence="10">DM domain-containing protein</fullName>
    </recommendedName>
</protein>
<organism evidence="11 12">
    <name type="scientific">Rhinolophus ferrumequinum</name>
    <name type="common">Greater horseshoe bat</name>
    <dbReference type="NCBI Taxonomy" id="59479"/>
    <lineage>
        <taxon>Eukaryota</taxon>
        <taxon>Metazoa</taxon>
        <taxon>Chordata</taxon>
        <taxon>Craniata</taxon>
        <taxon>Vertebrata</taxon>
        <taxon>Euteleostomi</taxon>
        <taxon>Mammalia</taxon>
        <taxon>Eutheria</taxon>
        <taxon>Laurasiatheria</taxon>
        <taxon>Chiroptera</taxon>
        <taxon>Yinpterochiroptera</taxon>
        <taxon>Rhinolophoidea</taxon>
        <taxon>Rhinolophidae</taxon>
        <taxon>Rhinolophinae</taxon>
        <taxon>Rhinolophus</taxon>
    </lineage>
</organism>
<keyword evidence="7 8" id="KW-0539">Nucleus</keyword>
<dbReference type="AlphaFoldDB" id="A0A7J7SK25"/>
<name>A0A7J7SK25_RHIFE</name>
<dbReference type="GO" id="GO:0043565">
    <property type="term" value="F:sequence-specific DNA binding"/>
    <property type="evidence" value="ECO:0007669"/>
    <property type="project" value="InterPro"/>
</dbReference>
<evidence type="ECO:0000313" key="11">
    <source>
        <dbReference type="EMBL" id="KAF6288437.1"/>
    </source>
</evidence>
<gene>
    <name evidence="11" type="ORF">mRhiFer1_009157</name>
</gene>
<dbReference type="PANTHER" id="PTHR12322">
    <property type="entry name" value="DOUBLESEX AND MAB-3 RELATED TRANSCRIPTION FACTOR DMRT"/>
    <property type="match status" value="1"/>
</dbReference>
<dbReference type="Pfam" id="PF00751">
    <property type="entry name" value="DM"/>
    <property type="match status" value="1"/>
</dbReference>
<reference evidence="11 12" key="1">
    <citation type="journal article" date="2020" name="Nature">
        <title>Six reference-quality genomes reveal evolution of bat adaptations.</title>
        <authorList>
            <person name="Jebb D."/>
            <person name="Huang Z."/>
            <person name="Pippel M."/>
            <person name="Hughes G.M."/>
            <person name="Lavrichenko K."/>
            <person name="Devanna P."/>
            <person name="Winkler S."/>
            <person name="Jermiin L.S."/>
            <person name="Skirmuntt E.C."/>
            <person name="Katzourakis A."/>
            <person name="Burkitt-Gray L."/>
            <person name="Ray D.A."/>
            <person name="Sullivan K.A.M."/>
            <person name="Roscito J.G."/>
            <person name="Kirilenko B.M."/>
            <person name="Davalos L.M."/>
            <person name="Corthals A.P."/>
            <person name="Power M.L."/>
            <person name="Jones G."/>
            <person name="Ransome R.D."/>
            <person name="Dechmann D.K.N."/>
            <person name="Locatelli A.G."/>
            <person name="Puechmaille S.J."/>
            <person name="Fedrigo O."/>
            <person name="Jarvis E.D."/>
            <person name="Hiller M."/>
            <person name="Vernes S.C."/>
            <person name="Myers E.W."/>
            <person name="Teeling E.C."/>
        </authorList>
    </citation>
    <scope>NUCLEOTIDE SEQUENCE [LARGE SCALE GENOMIC DNA]</scope>
    <source>
        <strain evidence="11">MRhiFer1</strain>
        <tissue evidence="11">Lung</tissue>
    </source>
</reference>
<keyword evidence="5 8" id="KW-0238">DNA-binding</keyword>
<evidence type="ECO:0000256" key="6">
    <source>
        <dbReference type="ARBA" id="ARBA00023163"/>
    </source>
</evidence>
<dbReference type="InterPro" id="IPR031577">
    <property type="entry name" value="DMRT-C1/C2_C"/>
</dbReference>
<dbReference type="EMBL" id="JACAGC010000022">
    <property type="protein sequence ID" value="KAF6288437.1"/>
    <property type="molecule type" value="Genomic_DNA"/>
</dbReference>
<dbReference type="SMART" id="SM00301">
    <property type="entry name" value="DM"/>
    <property type="match status" value="1"/>
</dbReference>
<evidence type="ECO:0000256" key="4">
    <source>
        <dbReference type="ARBA" id="ARBA00023015"/>
    </source>
</evidence>
<evidence type="ECO:0000256" key="1">
    <source>
        <dbReference type="ARBA" id="ARBA00006834"/>
    </source>
</evidence>
<dbReference type="FunFam" id="4.10.1040.10:FF:000001">
    <property type="entry name" value="doublesex- and mab-3-related transcription factor 1"/>
    <property type="match status" value="1"/>
</dbReference>
<dbReference type="GO" id="GO:0005634">
    <property type="term" value="C:nucleus"/>
    <property type="evidence" value="ECO:0007669"/>
    <property type="project" value="UniProtKB-SubCell"/>
</dbReference>
<dbReference type="Proteomes" id="UP000585614">
    <property type="component" value="Unassembled WGS sequence"/>
</dbReference>
<dbReference type="Pfam" id="PF15791">
    <property type="entry name" value="DMRT-like"/>
    <property type="match status" value="2"/>
</dbReference>
<keyword evidence="3 8" id="KW-0862">Zinc</keyword>
<dbReference type="InterPro" id="IPR026607">
    <property type="entry name" value="DMRT"/>
</dbReference>
<keyword evidence="2 8" id="KW-0479">Metal-binding</keyword>
<comment type="caution">
    <text evidence="11">The sequence shown here is derived from an EMBL/GenBank/DDBJ whole genome shotgun (WGS) entry which is preliminary data.</text>
</comment>
<evidence type="ECO:0000256" key="8">
    <source>
        <dbReference type="PROSITE-ProRule" id="PRU00070"/>
    </source>
</evidence>
<dbReference type="Gene3D" id="4.10.1040.10">
    <property type="entry name" value="DM DNA-binding domain"/>
    <property type="match status" value="1"/>
</dbReference>
<comment type="subcellular location">
    <subcellularLocation>
        <location evidence="8">Nucleus</location>
    </subcellularLocation>
</comment>
<proteinExistence type="inferred from homology"/>
<sequence>MDPNEMPAVHHLPSDSAQGDETRAPQGTELIPRRAVSRSPTCARCRNHGVTAHLKGHKRLCLFQACECHKCVLILERRRVMAAQVALRRQQEAQLKRHLAQGLMRGEAPPRVASHVKKGAMQPGVSSGKENIVPQPQTLDGAVPLALTPPGKENSQGPVLLSRPLEALPLPWTPVPSGAWAPGHWLPPGLSVPPPVVCRLLYQKPAVPLHPFPGFDPGTSLRLPTHGPLPTCPGSRPVLTTPLSGESQEPSPLPRTCSTLILQPCSTPEPLLLQPQVLEKKWDPGGGKSRGQLSNWGLREHLEGGQKWGFPVCFCPFPFQAPGASRLAWTSGPSEQQLQREAAEALVGLKDSSQAPRLTSSVPPSPAWISLLHPCGPPAPAGGRGFQPVGPSLRPSPAPSVALHIGRLGSISLLS</sequence>
<keyword evidence="4" id="KW-0805">Transcription regulation</keyword>
<evidence type="ECO:0000256" key="2">
    <source>
        <dbReference type="ARBA" id="ARBA00022723"/>
    </source>
</evidence>
<accession>A0A7J7SK25</accession>
<comment type="similarity">
    <text evidence="1">Belongs to the DMRT family.</text>
</comment>
<feature type="DNA-binding region" description="DM" evidence="8">
    <location>
        <begin position="42"/>
        <end position="89"/>
    </location>
</feature>
<evidence type="ECO:0000256" key="7">
    <source>
        <dbReference type="ARBA" id="ARBA00023242"/>
    </source>
</evidence>
<dbReference type="PROSITE" id="PS40000">
    <property type="entry name" value="DM_1"/>
    <property type="match status" value="1"/>
</dbReference>
<dbReference type="InterPro" id="IPR036407">
    <property type="entry name" value="DM_DNA-bd_sf"/>
</dbReference>
<evidence type="ECO:0000256" key="5">
    <source>
        <dbReference type="ARBA" id="ARBA00023125"/>
    </source>
</evidence>
<evidence type="ECO:0000259" key="10">
    <source>
        <dbReference type="PROSITE" id="PS50809"/>
    </source>
</evidence>